<evidence type="ECO:0000313" key="1">
    <source>
        <dbReference type="EMBL" id="UQC89497.1"/>
    </source>
</evidence>
<gene>
    <name evidence="1" type="ORF">CLUP02_15028</name>
</gene>
<sequence length="36" mass="4368">MEMWLPRWETLGRISLMETIKIYQQPRFSPNTMGII</sequence>
<keyword evidence="2" id="KW-1185">Reference proteome</keyword>
<accession>A0A9Q8WNL9</accession>
<dbReference type="EMBL" id="CP019480">
    <property type="protein sequence ID" value="UQC89497.1"/>
    <property type="molecule type" value="Genomic_DNA"/>
</dbReference>
<name>A0A9Q8WNL9_9PEZI</name>
<dbReference type="RefSeq" id="XP_049151098.1">
    <property type="nucleotide sequence ID" value="XM_049293952.1"/>
</dbReference>
<organism evidence="1 2">
    <name type="scientific">Colletotrichum lupini</name>
    <dbReference type="NCBI Taxonomy" id="145971"/>
    <lineage>
        <taxon>Eukaryota</taxon>
        <taxon>Fungi</taxon>
        <taxon>Dikarya</taxon>
        <taxon>Ascomycota</taxon>
        <taxon>Pezizomycotina</taxon>
        <taxon>Sordariomycetes</taxon>
        <taxon>Hypocreomycetidae</taxon>
        <taxon>Glomerellales</taxon>
        <taxon>Glomerellaceae</taxon>
        <taxon>Colletotrichum</taxon>
        <taxon>Colletotrichum acutatum species complex</taxon>
    </lineage>
</organism>
<dbReference type="GeneID" id="73348962"/>
<proteinExistence type="predicted"/>
<reference evidence="1" key="1">
    <citation type="journal article" date="2021" name="Mol. Plant Microbe Interact.">
        <title>Complete Genome Sequence of the Plant-Pathogenic Fungus Colletotrichum lupini.</title>
        <authorList>
            <person name="Baroncelli R."/>
            <person name="Pensec F."/>
            <person name="Da Lio D."/>
            <person name="Boufleur T."/>
            <person name="Vicente I."/>
            <person name="Sarrocco S."/>
            <person name="Picot A."/>
            <person name="Baraldi E."/>
            <person name="Sukno S."/>
            <person name="Thon M."/>
            <person name="Le Floch G."/>
        </authorList>
    </citation>
    <scope>NUCLEOTIDE SEQUENCE</scope>
    <source>
        <strain evidence="1">IMI 504893</strain>
    </source>
</reference>
<dbReference type="Proteomes" id="UP000830671">
    <property type="component" value="Chromosome 8"/>
</dbReference>
<protein>
    <submittedName>
        <fullName evidence="1">Uncharacterized protein</fullName>
    </submittedName>
</protein>
<dbReference type="KEGG" id="clup:CLUP02_15028"/>
<evidence type="ECO:0000313" key="2">
    <source>
        <dbReference type="Proteomes" id="UP000830671"/>
    </source>
</evidence>
<dbReference type="AlphaFoldDB" id="A0A9Q8WNL9"/>